<name>A0A9D4T6S8_RHISA</name>
<evidence type="ECO:0000313" key="2">
    <source>
        <dbReference type="Proteomes" id="UP000821837"/>
    </source>
</evidence>
<accession>A0A9D4T6S8</accession>
<evidence type="ECO:0000313" key="1">
    <source>
        <dbReference type="EMBL" id="KAH7982279.1"/>
    </source>
</evidence>
<keyword evidence="2" id="KW-1185">Reference proteome</keyword>
<reference evidence="1" key="1">
    <citation type="journal article" date="2020" name="Cell">
        <title>Large-Scale Comparative Analyses of Tick Genomes Elucidate Their Genetic Diversity and Vector Capacities.</title>
        <authorList>
            <consortium name="Tick Genome and Microbiome Consortium (TIGMIC)"/>
            <person name="Jia N."/>
            <person name="Wang J."/>
            <person name="Shi W."/>
            <person name="Du L."/>
            <person name="Sun Y."/>
            <person name="Zhan W."/>
            <person name="Jiang J.F."/>
            <person name="Wang Q."/>
            <person name="Zhang B."/>
            <person name="Ji P."/>
            <person name="Bell-Sakyi L."/>
            <person name="Cui X.M."/>
            <person name="Yuan T.T."/>
            <person name="Jiang B.G."/>
            <person name="Yang W.F."/>
            <person name="Lam T.T."/>
            <person name="Chang Q.C."/>
            <person name="Ding S.J."/>
            <person name="Wang X.J."/>
            <person name="Zhu J.G."/>
            <person name="Ruan X.D."/>
            <person name="Zhao L."/>
            <person name="Wei J.T."/>
            <person name="Ye R.Z."/>
            <person name="Que T.C."/>
            <person name="Du C.H."/>
            <person name="Zhou Y.H."/>
            <person name="Cheng J.X."/>
            <person name="Dai P.F."/>
            <person name="Guo W.B."/>
            <person name="Han X.H."/>
            <person name="Huang E.J."/>
            <person name="Li L.F."/>
            <person name="Wei W."/>
            <person name="Gao Y.C."/>
            <person name="Liu J.Z."/>
            <person name="Shao H.Z."/>
            <person name="Wang X."/>
            <person name="Wang C.C."/>
            <person name="Yang T.C."/>
            <person name="Huo Q.B."/>
            <person name="Li W."/>
            <person name="Chen H.Y."/>
            <person name="Chen S.E."/>
            <person name="Zhou L.G."/>
            <person name="Ni X.B."/>
            <person name="Tian J.H."/>
            <person name="Sheng Y."/>
            <person name="Liu T."/>
            <person name="Pan Y.S."/>
            <person name="Xia L.Y."/>
            <person name="Li J."/>
            <person name="Zhao F."/>
            <person name="Cao W.C."/>
        </authorList>
    </citation>
    <scope>NUCLEOTIDE SEQUENCE</scope>
    <source>
        <strain evidence="1">Rsan-2018</strain>
    </source>
</reference>
<gene>
    <name evidence="1" type="ORF">HPB52_003579</name>
</gene>
<dbReference type="AlphaFoldDB" id="A0A9D4T6S8"/>
<protein>
    <submittedName>
        <fullName evidence="1">Uncharacterized protein</fullName>
    </submittedName>
</protein>
<dbReference type="Proteomes" id="UP000821837">
    <property type="component" value="Chromosome 1"/>
</dbReference>
<reference evidence="1" key="2">
    <citation type="submission" date="2021-09" db="EMBL/GenBank/DDBJ databases">
        <authorList>
            <person name="Jia N."/>
            <person name="Wang J."/>
            <person name="Shi W."/>
            <person name="Du L."/>
            <person name="Sun Y."/>
            <person name="Zhan W."/>
            <person name="Jiang J."/>
            <person name="Wang Q."/>
            <person name="Zhang B."/>
            <person name="Ji P."/>
            <person name="Sakyi L.B."/>
            <person name="Cui X."/>
            <person name="Yuan T."/>
            <person name="Jiang B."/>
            <person name="Yang W."/>
            <person name="Lam T.T.-Y."/>
            <person name="Chang Q."/>
            <person name="Ding S."/>
            <person name="Wang X."/>
            <person name="Zhu J."/>
            <person name="Ruan X."/>
            <person name="Zhao L."/>
            <person name="Wei J."/>
            <person name="Que T."/>
            <person name="Du C."/>
            <person name="Cheng J."/>
            <person name="Dai P."/>
            <person name="Han X."/>
            <person name="Huang E."/>
            <person name="Gao Y."/>
            <person name="Liu J."/>
            <person name="Shao H."/>
            <person name="Ye R."/>
            <person name="Li L."/>
            <person name="Wei W."/>
            <person name="Wang X."/>
            <person name="Wang C."/>
            <person name="Huo Q."/>
            <person name="Li W."/>
            <person name="Guo W."/>
            <person name="Chen H."/>
            <person name="Chen S."/>
            <person name="Zhou L."/>
            <person name="Zhou L."/>
            <person name="Ni X."/>
            <person name="Tian J."/>
            <person name="Zhou Y."/>
            <person name="Sheng Y."/>
            <person name="Liu T."/>
            <person name="Pan Y."/>
            <person name="Xia L."/>
            <person name="Li J."/>
            <person name="Zhao F."/>
            <person name="Cao W."/>
        </authorList>
    </citation>
    <scope>NUCLEOTIDE SEQUENCE</scope>
    <source>
        <strain evidence="1">Rsan-2018</strain>
        <tissue evidence="1">Larvae</tissue>
    </source>
</reference>
<organism evidence="1 2">
    <name type="scientific">Rhipicephalus sanguineus</name>
    <name type="common">Brown dog tick</name>
    <name type="synonym">Ixodes sanguineus</name>
    <dbReference type="NCBI Taxonomy" id="34632"/>
    <lineage>
        <taxon>Eukaryota</taxon>
        <taxon>Metazoa</taxon>
        <taxon>Ecdysozoa</taxon>
        <taxon>Arthropoda</taxon>
        <taxon>Chelicerata</taxon>
        <taxon>Arachnida</taxon>
        <taxon>Acari</taxon>
        <taxon>Parasitiformes</taxon>
        <taxon>Ixodida</taxon>
        <taxon>Ixodoidea</taxon>
        <taxon>Ixodidae</taxon>
        <taxon>Rhipicephalinae</taxon>
        <taxon>Rhipicephalus</taxon>
        <taxon>Rhipicephalus</taxon>
    </lineage>
</organism>
<proteinExistence type="predicted"/>
<sequence>MSTWSDTSGAAASDDSDVMPQFSEFWTTRQLLRYCCNKWSYNLSDIDKNPISQ</sequence>
<dbReference type="EMBL" id="JABSTV010001245">
    <property type="protein sequence ID" value="KAH7982279.1"/>
    <property type="molecule type" value="Genomic_DNA"/>
</dbReference>
<comment type="caution">
    <text evidence="1">The sequence shown here is derived from an EMBL/GenBank/DDBJ whole genome shotgun (WGS) entry which is preliminary data.</text>
</comment>